<dbReference type="InterPro" id="IPR006638">
    <property type="entry name" value="Elp3/MiaA/NifB-like_rSAM"/>
</dbReference>
<dbReference type="InterPro" id="IPR058240">
    <property type="entry name" value="rSAM_sf"/>
</dbReference>
<dbReference type="CDD" id="cd01335">
    <property type="entry name" value="Radical_SAM"/>
    <property type="match status" value="1"/>
</dbReference>
<evidence type="ECO:0000313" key="3">
    <source>
        <dbReference type="Proteomes" id="UP000649604"/>
    </source>
</evidence>
<dbReference type="InterPro" id="IPR007197">
    <property type="entry name" value="rSAM"/>
</dbReference>
<dbReference type="Gene3D" id="3.80.30.20">
    <property type="entry name" value="tm_1862 like domain"/>
    <property type="match status" value="1"/>
</dbReference>
<protein>
    <submittedName>
        <fullName evidence="2">TIGR03960 family B12-binding radical SAM protein</fullName>
    </submittedName>
</protein>
<dbReference type="SMART" id="SM00729">
    <property type="entry name" value="Elp3"/>
    <property type="match status" value="1"/>
</dbReference>
<dbReference type="PROSITE" id="PS51918">
    <property type="entry name" value="RADICAL_SAM"/>
    <property type="match status" value="1"/>
</dbReference>
<dbReference type="Proteomes" id="UP000649604">
    <property type="component" value="Unassembled WGS sequence"/>
</dbReference>
<dbReference type="Pfam" id="PF19864">
    <property type="entry name" value="Radical_SAM_N2"/>
    <property type="match status" value="1"/>
</dbReference>
<proteinExistence type="predicted"/>
<name>A0A9D5K032_9BACT</name>
<dbReference type="NCBIfam" id="TIGR03936">
    <property type="entry name" value="sam_1_link_chp"/>
    <property type="match status" value="1"/>
</dbReference>
<dbReference type="InterPro" id="IPR023404">
    <property type="entry name" value="rSAM_horseshoe"/>
</dbReference>
<dbReference type="Pfam" id="PF10105">
    <property type="entry name" value="DUF2344"/>
    <property type="match status" value="1"/>
</dbReference>
<accession>A0A9D5K032</accession>
<dbReference type="SUPFAM" id="SSF102114">
    <property type="entry name" value="Radical SAM enzymes"/>
    <property type="match status" value="1"/>
</dbReference>
<organism evidence="2 3">
    <name type="scientific">candidate division KSB3 bacterium</name>
    <dbReference type="NCBI Taxonomy" id="2044937"/>
    <lineage>
        <taxon>Bacteria</taxon>
        <taxon>candidate division KSB3</taxon>
    </lineage>
</organism>
<gene>
    <name evidence="2" type="ORF">GF339_22255</name>
</gene>
<sequence length="860" mass="97860">MSLLEQLIPVLPHVSQPIQYIGEELHAIHKPWPEMRVKVGLCFPDIYEIGMSHLGLQILYQVVNTMADDVVAERIYAPAADLETLMRRRHIPLFSLESHRAAAEFDILGFTLQYELSYSTLLNMLSLAQIPMKSAERTEHDPLIIAGGPCSTNPEPLAEFCDLFVIGDGETLLPQIITAYTAWKESRTPKQEFLKRACKLPGVYVPAFYAVHYTDDGRIAEITPTYSDAPEQIQRAIEPNLDALPYLRAPIIPYLKTVHDRLTVEIMRGCSRGCRFCQAGFIYRPTRERSAEHNLLLVKALLQETGYEEISFSSLSTGDYTKILALIKAVMPMCEAAKVALSLPSMRVNTLTEEMASLISRVRKTGFTIAPEAGTQRLRNVINKGITDEDILQTAEEAFAAGWDLLKLYFMIGLPTERDEEIEGIIDLVFRLKKLGKRVAKKSVKLNIGISSFVPKAQTPFQWERMETPDELHRKMAWIKKRLRQRTMQLKWHDVQASYLEGVFARGDRRLGAVLSRAHALGCKFDGWGEHFDWTKWMEAFAHAGVNPEAYILREREAADVLPWDHIHSGVSKQYLWQERLNALQERETPSCTPHCRRCGLCHDDIHVIKADAVNTAQVPADISPEVSMPAFPVQRPKRYRVRAFYQKTGLLRFLSHREVVRVFQRALARIHAPIAYSQGFHPHPQLVFGPALPVGVEGLREPVDFFFSDMIDIENFVDKMNRTLPADLNLLGAEAVELKTVSLAAALNQFVFWVIIPAHLVAQGYTLTYIRQKIEAFRRQPAFRVNGVKKHPQPIDIVPCIPELDVTTGEEQLPRITMSLRRWTNMMIKPQEVLSLVFDIPYEKSLECRILRVSLEAEN</sequence>
<dbReference type="GO" id="GO:0051536">
    <property type="term" value="F:iron-sulfur cluster binding"/>
    <property type="evidence" value="ECO:0007669"/>
    <property type="project" value="InterPro"/>
</dbReference>
<dbReference type="NCBIfam" id="TIGR03960">
    <property type="entry name" value="rSAM_fuse_unch"/>
    <property type="match status" value="1"/>
</dbReference>
<dbReference type="GO" id="GO:0003824">
    <property type="term" value="F:catalytic activity"/>
    <property type="evidence" value="ECO:0007669"/>
    <property type="project" value="InterPro"/>
</dbReference>
<evidence type="ECO:0000313" key="2">
    <source>
        <dbReference type="EMBL" id="MBD3327325.1"/>
    </source>
</evidence>
<dbReference type="InterPro" id="IPR018768">
    <property type="entry name" value="DUF2344"/>
</dbReference>
<evidence type="ECO:0000259" key="1">
    <source>
        <dbReference type="PROSITE" id="PS51918"/>
    </source>
</evidence>
<reference evidence="2" key="1">
    <citation type="submission" date="2019-11" db="EMBL/GenBank/DDBJ databases">
        <title>Microbial mats filling the niche in hypersaline microbial mats.</title>
        <authorList>
            <person name="Wong H.L."/>
            <person name="Macleod F.I."/>
            <person name="White R.A. III"/>
            <person name="Burns B.P."/>
        </authorList>
    </citation>
    <scope>NUCLEOTIDE SEQUENCE</scope>
    <source>
        <strain evidence="2">Rbin_158</strain>
    </source>
</reference>
<feature type="domain" description="Radical SAM core" evidence="1">
    <location>
        <begin position="256"/>
        <end position="494"/>
    </location>
</feature>
<dbReference type="SFLD" id="SFLDG01082">
    <property type="entry name" value="B12-binding_domain_containing"/>
    <property type="match status" value="1"/>
</dbReference>
<dbReference type="InterPro" id="IPR045784">
    <property type="entry name" value="Radical_SAM_N2"/>
</dbReference>
<dbReference type="SFLD" id="SFLDS00029">
    <property type="entry name" value="Radical_SAM"/>
    <property type="match status" value="1"/>
</dbReference>
<dbReference type="PANTHER" id="PTHR42731:SF1">
    <property type="entry name" value="RADICAL SAM DOMAIN PROTEIN"/>
    <property type="match status" value="1"/>
</dbReference>
<dbReference type="AlphaFoldDB" id="A0A9D5K032"/>
<dbReference type="PANTHER" id="PTHR42731">
    <property type="entry name" value="SLL1084 PROTEIN"/>
    <property type="match status" value="1"/>
</dbReference>
<dbReference type="EMBL" id="WJJP01000722">
    <property type="protein sequence ID" value="MBD3327325.1"/>
    <property type="molecule type" value="Genomic_DNA"/>
</dbReference>
<dbReference type="Pfam" id="PF04055">
    <property type="entry name" value="Radical_SAM"/>
    <property type="match status" value="1"/>
</dbReference>
<dbReference type="InterPro" id="IPR023862">
    <property type="entry name" value="CHP03960_rSAM"/>
</dbReference>
<comment type="caution">
    <text evidence="2">The sequence shown here is derived from an EMBL/GenBank/DDBJ whole genome shotgun (WGS) entry which is preliminary data.</text>
</comment>